<dbReference type="SMART" id="SM00342">
    <property type="entry name" value="HTH_ARAC"/>
    <property type="match status" value="1"/>
</dbReference>
<evidence type="ECO:0000259" key="4">
    <source>
        <dbReference type="PROSITE" id="PS01124"/>
    </source>
</evidence>
<evidence type="ECO:0000256" key="3">
    <source>
        <dbReference type="ARBA" id="ARBA00023163"/>
    </source>
</evidence>
<evidence type="ECO:0000313" key="5">
    <source>
        <dbReference type="EMBL" id="TYC54420.1"/>
    </source>
</evidence>
<dbReference type="OrthoDB" id="9789899at2"/>
<dbReference type="AlphaFoldDB" id="A0A6C2CJP8"/>
<dbReference type="PROSITE" id="PS01124">
    <property type="entry name" value="HTH_ARAC_FAMILY_2"/>
    <property type="match status" value="1"/>
</dbReference>
<dbReference type="Pfam" id="PF12833">
    <property type="entry name" value="HTH_18"/>
    <property type="match status" value="1"/>
</dbReference>
<evidence type="ECO:0000313" key="6">
    <source>
        <dbReference type="Proteomes" id="UP000389128"/>
    </source>
</evidence>
<sequence length="307" mass="34018">MSTDTDRLAHWLVSGLELDTTIFHVGQYCGPWRASTAGRERASFHLVLRGESWLHLEGQAPILLREREGVFLLRDIPHSLTPDARAGTGCQPRPMLPMNPPVAGACGLACGFFQFRGLLGELFRSAFPDYVVIRSDSAALRAVTPLFDLILSEAERDETTPSPLIERLTELLFFYVIRDVARRDEVAGGLLAVARRSEFAPLLDDLLREPGKPWSVEDMARVACMSRASFCRHFAETSGQPPAQFLLQVRMKIAARRLQGGDSVLRAAEHVGYNSQAAFTRAFKKVIGEQPGAFQRARRVPVLHAPG</sequence>
<comment type="caution">
    <text evidence="5">The sequence shown here is derived from an EMBL/GenBank/DDBJ whole genome shotgun (WGS) entry which is preliminary data.</text>
</comment>
<dbReference type="Proteomes" id="UP000389128">
    <property type="component" value="Unassembled WGS sequence"/>
</dbReference>
<dbReference type="PANTHER" id="PTHR11019:SF159">
    <property type="entry name" value="TRANSCRIPTIONAL REGULATOR-RELATED"/>
    <property type="match status" value="1"/>
</dbReference>
<dbReference type="InterPro" id="IPR018060">
    <property type="entry name" value="HTH_AraC"/>
</dbReference>
<protein>
    <submittedName>
        <fullName evidence="5">AraC family transcriptional regulator</fullName>
    </submittedName>
</protein>
<dbReference type="GO" id="GO:0003700">
    <property type="term" value="F:DNA-binding transcription factor activity"/>
    <property type="evidence" value="ECO:0007669"/>
    <property type="project" value="InterPro"/>
</dbReference>
<evidence type="ECO:0000256" key="1">
    <source>
        <dbReference type="ARBA" id="ARBA00023015"/>
    </source>
</evidence>
<keyword evidence="2" id="KW-0238">DNA-binding</keyword>
<dbReference type="EMBL" id="SDKK01000020">
    <property type="protein sequence ID" value="TYC54420.1"/>
    <property type="molecule type" value="Genomic_DNA"/>
</dbReference>
<accession>A0A6C2CJP8</accession>
<keyword evidence="1" id="KW-0805">Transcription regulation</keyword>
<dbReference type="SUPFAM" id="SSF46689">
    <property type="entry name" value="Homeodomain-like"/>
    <property type="match status" value="2"/>
</dbReference>
<dbReference type="Gene3D" id="1.10.10.60">
    <property type="entry name" value="Homeodomain-like"/>
    <property type="match status" value="1"/>
</dbReference>
<dbReference type="RefSeq" id="WP_148580629.1">
    <property type="nucleotide sequence ID" value="NZ_SDKK01000020.1"/>
</dbReference>
<proteinExistence type="predicted"/>
<gene>
    <name evidence="5" type="ORF">ETQ85_18825</name>
</gene>
<dbReference type="Pfam" id="PF12852">
    <property type="entry name" value="Cupin_6"/>
    <property type="match status" value="1"/>
</dbReference>
<keyword evidence="3" id="KW-0804">Transcription</keyword>
<dbReference type="InterPro" id="IPR009057">
    <property type="entry name" value="Homeodomain-like_sf"/>
</dbReference>
<dbReference type="PANTHER" id="PTHR11019">
    <property type="entry name" value="HTH-TYPE TRANSCRIPTIONAL REGULATOR NIMR"/>
    <property type="match status" value="1"/>
</dbReference>
<organism evidence="5 6">
    <name type="scientific">Zoogloea oleivorans</name>
    <dbReference type="NCBI Taxonomy" id="1552750"/>
    <lineage>
        <taxon>Bacteria</taxon>
        <taxon>Pseudomonadati</taxon>
        <taxon>Pseudomonadota</taxon>
        <taxon>Betaproteobacteria</taxon>
        <taxon>Rhodocyclales</taxon>
        <taxon>Zoogloeaceae</taxon>
        <taxon>Zoogloea</taxon>
    </lineage>
</organism>
<dbReference type="InterPro" id="IPR032783">
    <property type="entry name" value="AraC_lig"/>
</dbReference>
<name>A0A6C2CJP8_9RHOO</name>
<dbReference type="GO" id="GO:0043565">
    <property type="term" value="F:sequence-specific DNA binding"/>
    <property type="evidence" value="ECO:0007669"/>
    <property type="project" value="InterPro"/>
</dbReference>
<reference evidence="5 6" key="1">
    <citation type="submission" date="2019-01" db="EMBL/GenBank/DDBJ databases">
        <title>Zoogloea oleivorans genome sequencing and assembly.</title>
        <authorList>
            <person name="Tancsics A."/>
            <person name="Farkas M."/>
            <person name="Kriszt B."/>
            <person name="Maroti G."/>
            <person name="Horvath B."/>
        </authorList>
    </citation>
    <scope>NUCLEOTIDE SEQUENCE [LARGE SCALE GENOMIC DNA]</scope>
    <source>
        <strain evidence="5 6">Buc</strain>
    </source>
</reference>
<feature type="domain" description="HTH araC/xylS-type" evidence="4">
    <location>
        <begin position="197"/>
        <end position="297"/>
    </location>
</feature>
<keyword evidence="6" id="KW-1185">Reference proteome</keyword>
<evidence type="ECO:0000256" key="2">
    <source>
        <dbReference type="ARBA" id="ARBA00023125"/>
    </source>
</evidence>